<dbReference type="AlphaFoldDB" id="A0A6G0YJC7"/>
<gene>
    <name evidence="1" type="ORF">FWK35_00005278</name>
</gene>
<sequence length="109" mass="13106">MVKDHVPIKYFKRSTSKLYTRTQKWYSSKCYHDERSGCFRTYNPIYQFVRFKDIEAFKDYCYYTRCIVCNRFLTKGVYLESNPFSASIDVVPVPVTYSAFFVLDYSLFI</sequence>
<protein>
    <submittedName>
        <fullName evidence="1">Uncharacterized protein</fullName>
    </submittedName>
</protein>
<keyword evidence="2" id="KW-1185">Reference proteome</keyword>
<name>A0A6G0YJC7_APHCR</name>
<dbReference type="OrthoDB" id="6638802at2759"/>
<reference evidence="1 2" key="1">
    <citation type="submission" date="2019-08" db="EMBL/GenBank/DDBJ databases">
        <title>Whole genome of Aphis craccivora.</title>
        <authorList>
            <person name="Voronova N.V."/>
            <person name="Shulinski R.S."/>
            <person name="Bandarenka Y.V."/>
            <person name="Zhorov D.G."/>
            <person name="Warner D."/>
        </authorList>
    </citation>
    <scope>NUCLEOTIDE SEQUENCE [LARGE SCALE GENOMIC DNA]</scope>
    <source>
        <strain evidence="1">180601</strain>
        <tissue evidence="1">Whole Body</tissue>
    </source>
</reference>
<evidence type="ECO:0000313" key="2">
    <source>
        <dbReference type="Proteomes" id="UP000478052"/>
    </source>
</evidence>
<evidence type="ECO:0000313" key="1">
    <source>
        <dbReference type="EMBL" id="KAF0756830.1"/>
    </source>
</evidence>
<dbReference type="EMBL" id="VUJU01003747">
    <property type="protein sequence ID" value="KAF0756830.1"/>
    <property type="molecule type" value="Genomic_DNA"/>
</dbReference>
<comment type="caution">
    <text evidence="1">The sequence shown here is derived from an EMBL/GenBank/DDBJ whole genome shotgun (WGS) entry which is preliminary data.</text>
</comment>
<organism evidence="1 2">
    <name type="scientific">Aphis craccivora</name>
    <name type="common">Cowpea aphid</name>
    <dbReference type="NCBI Taxonomy" id="307492"/>
    <lineage>
        <taxon>Eukaryota</taxon>
        <taxon>Metazoa</taxon>
        <taxon>Ecdysozoa</taxon>
        <taxon>Arthropoda</taxon>
        <taxon>Hexapoda</taxon>
        <taxon>Insecta</taxon>
        <taxon>Pterygota</taxon>
        <taxon>Neoptera</taxon>
        <taxon>Paraneoptera</taxon>
        <taxon>Hemiptera</taxon>
        <taxon>Sternorrhyncha</taxon>
        <taxon>Aphidomorpha</taxon>
        <taxon>Aphidoidea</taxon>
        <taxon>Aphididae</taxon>
        <taxon>Aphidini</taxon>
        <taxon>Aphis</taxon>
        <taxon>Aphis</taxon>
    </lineage>
</organism>
<accession>A0A6G0YJC7</accession>
<dbReference type="Proteomes" id="UP000478052">
    <property type="component" value="Unassembled WGS sequence"/>
</dbReference>
<proteinExistence type="predicted"/>